<dbReference type="Gene3D" id="3.40.50.300">
    <property type="entry name" value="P-loop containing nucleotide triphosphate hydrolases"/>
    <property type="match status" value="1"/>
</dbReference>
<dbReference type="Proteomes" id="UP001430848">
    <property type="component" value="Unassembled WGS sequence"/>
</dbReference>
<evidence type="ECO:0000313" key="4">
    <source>
        <dbReference type="Proteomes" id="UP001430848"/>
    </source>
</evidence>
<dbReference type="SMART" id="SM00833">
    <property type="entry name" value="CobW_C"/>
    <property type="match status" value="1"/>
</dbReference>
<dbReference type="EMBL" id="JAKNSF020000031">
    <property type="protein sequence ID" value="KAK7728864.1"/>
    <property type="molecule type" value="Genomic_DNA"/>
</dbReference>
<dbReference type="InterPro" id="IPR003495">
    <property type="entry name" value="CobW/HypB/UreG_nucleotide-bd"/>
</dbReference>
<proteinExistence type="predicted"/>
<protein>
    <recommendedName>
        <fullName evidence="2">CobW C-terminal domain-containing protein</fullName>
    </recommendedName>
</protein>
<feature type="domain" description="CobW C-terminal" evidence="2">
    <location>
        <begin position="289"/>
        <end position="540"/>
    </location>
</feature>
<evidence type="ECO:0000259" key="2">
    <source>
        <dbReference type="SMART" id="SM00833"/>
    </source>
</evidence>
<keyword evidence="4" id="KW-1185">Reference proteome</keyword>
<name>A0ABR1P8A1_DIAER</name>
<evidence type="ECO:0000313" key="3">
    <source>
        <dbReference type="EMBL" id="KAK7728864.1"/>
    </source>
</evidence>
<dbReference type="PANTHER" id="PTHR43603">
    <property type="entry name" value="COBW DOMAIN-CONTAINING PROTEIN DDB_G0274527"/>
    <property type="match status" value="1"/>
</dbReference>
<feature type="compositionally biased region" description="Polar residues" evidence="1">
    <location>
        <begin position="330"/>
        <end position="340"/>
    </location>
</feature>
<comment type="caution">
    <text evidence="3">The sequence shown here is derived from an EMBL/GenBank/DDBJ whole genome shotgun (WGS) entry which is preliminary data.</text>
</comment>
<organism evidence="3 4">
    <name type="scientific">Diaporthe eres</name>
    <name type="common">Phomopsis oblonga</name>
    <dbReference type="NCBI Taxonomy" id="83184"/>
    <lineage>
        <taxon>Eukaryota</taxon>
        <taxon>Fungi</taxon>
        <taxon>Dikarya</taxon>
        <taxon>Ascomycota</taxon>
        <taxon>Pezizomycotina</taxon>
        <taxon>Sordariomycetes</taxon>
        <taxon>Sordariomycetidae</taxon>
        <taxon>Diaporthales</taxon>
        <taxon>Diaporthaceae</taxon>
        <taxon>Diaporthe</taxon>
        <taxon>Diaporthe eres species complex</taxon>
    </lineage>
</organism>
<dbReference type="InterPro" id="IPR027417">
    <property type="entry name" value="P-loop_NTPase"/>
</dbReference>
<dbReference type="SUPFAM" id="SSF52540">
    <property type="entry name" value="P-loop containing nucleoside triphosphate hydrolases"/>
    <property type="match status" value="1"/>
</dbReference>
<feature type="compositionally biased region" description="Basic and acidic residues" evidence="1">
    <location>
        <begin position="398"/>
        <end position="407"/>
    </location>
</feature>
<dbReference type="InterPro" id="IPR011629">
    <property type="entry name" value="CobW-like_C"/>
</dbReference>
<dbReference type="InterPro" id="IPR051927">
    <property type="entry name" value="Zn_Chap_cDPG_Synth"/>
</dbReference>
<feature type="compositionally biased region" description="Low complexity" evidence="1">
    <location>
        <begin position="375"/>
        <end position="388"/>
    </location>
</feature>
<dbReference type="SUPFAM" id="SSF90002">
    <property type="entry name" value="Hypothetical protein YjiA, C-terminal domain"/>
    <property type="match status" value="1"/>
</dbReference>
<feature type="compositionally biased region" description="Acidic residues" evidence="1">
    <location>
        <begin position="597"/>
        <end position="606"/>
    </location>
</feature>
<sequence length="613" mass="68853">MTSKRKPAMTSSQEKKSKKAKQRSDHGLRIAVIVNDIGAVNVDASIIQSTHRIHKTEEKVIALQNGCICCTLRQDLLSELVELSEKHAFDYVIIESSGISEPGQVAESFDSKLTEHMYQVLKEEGQLDESGALKKLHKAGEAGMGKFARLDTTVTVIDTFTMYNDFNTADLLSSRRNDVTPEDERTVSDLMVDQIEFADVIILNKTDAVDKAVLAETKALVRTLNREAKILHASYGKVNVAELVNTGLFSLDKAQTSSGWMRDLHELMLREVNGKTTITPKPETEEYNVRNFIYKRDRPFHPERLWRLVHDKFILQLEHHEDDADDVAKTSENASRQSAVVGQDSGESDNEGMGDIPEETGDGGSDDQDTDMDGEASTSDTSEVSSSAQTALTSPTASKHEVSVVDSRDIDMDSIDPEAEDLTTPPNDIVLANKRANPLFARLFRSKGTYWLATRPDYRGIWSQAGAMLTLVGGTRWDITLTPEQLSQLYHEDTTDPEIMKQVRYDIDSGGEWGDRRQEIVLIGEKLEVKGIEKVLDDCLLTDIEWKCWKRRMRSVEKGQTELRSVMEKLDAAKESLTSGFEDAFPEWEGHFQDEEYGRDEDEDEDAHGLHHH</sequence>
<dbReference type="Pfam" id="PF02492">
    <property type="entry name" value="cobW"/>
    <property type="match status" value="2"/>
</dbReference>
<feature type="region of interest" description="Disordered" evidence="1">
    <location>
        <begin position="592"/>
        <end position="613"/>
    </location>
</feature>
<dbReference type="Pfam" id="PF07683">
    <property type="entry name" value="CobW_C"/>
    <property type="match status" value="1"/>
</dbReference>
<reference evidence="3 4" key="1">
    <citation type="submission" date="2024-02" db="EMBL/GenBank/DDBJ databases">
        <title>De novo assembly and annotation of 12 fungi associated with fruit tree decline syndrome in Ontario, Canada.</title>
        <authorList>
            <person name="Sulman M."/>
            <person name="Ellouze W."/>
            <person name="Ilyukhin E."/>
        </authorList>
    </citation>
    <scope>NUCLEOTIDE SEQUENCE [LARGE SCALE GENOMIC DNA]</scope>
    <source>
        <strain evidence="3 4">M169</strain>
    </source>
</reference>
<dbReference type="CDD" id="cd03112">
    <property type="entry name" value="CobW-like"/>
    <property type="match status" value="1"/>
</dbReference>
<feature type="compositionally biased region" description="Acidic residues" evidence="1">
    <location>
        <begin position="346"/>
        <end position="374"/>
    </location>
</feature>
<evidence type="ECO:0000256" key="1">
    <source>
        <dbReference type="SAM" id="MobiDB-lite"/>
    </source>
</evidence>
<feature type="region of interest" description="Disordered" evidence="1">
    <location>
        <begin position="324"/>
        <end position="407"/>
    </location>
</feature>
<feature type="region of interest" description="Disordered" evidence="1">
    <location>
        <begin position="1"/>
        <end position="24"/>
    </location>
</feature>
<dbReference type="PANTHER" id="PTHR43603:SF1">
    <property type="entry name" value="ZINC-REGULATED GTPASE METALLOPROTEIN ACTIVATOR 1"/>
    <property type="match status" value="1"/>
</dbReference>
<accession>A0ABR1P8A1</accession>
<gene>
    <name evidence="3" type="ORF">SLS63_006472</name>
</gene>